<evidence type="ECO:0000313" key="4">
    <source>
        <dbReference type="Proteomes" id="UP000094527"/>
    </source>
</evidence>
<feature type="chain" id="PRO_5008904611" evidence="1">
    <location>
        <begin position="26"/>
        <end position="147"/>
    </location>
</feature>
<dbReference type="STRING" id="48709.A0A1D2MVP7"/>
<evidence type="ECO:0000313" key="3">
    <source>
        <dbReference type="EMBL" id="ODM96745.1"/>
    </source>
</evidence>
<feature type="domain" description="Thioredoxin" evidence="2">
    <location>
        <begin position="37"/>
        <end position="119"/>
    </location>
</feature>
<keyword evidence="1" id="KW-0732">Signal</keyword>
<dbReference type="OrthoDB" id="19690at2759"/>
<dbReference type="Pfam" id="PF00085">
    <property type="entry name" value="Thioredoxin"/>
    <property type="match status" value="1"/>
</dbReference>
<evidence type="ECO:0000256" key="1">
    <source>
        <dbReference type="SAM" id="SignalP"/>
    </source>
</evidence>
<dbReference type="Proteomes" id="UP000094527">
    <property type="component" value="Unassembled WGS sequence"/>
</dbReference>
<dbReference type="InterPro" id="IPR050620">
    <property type="entry name" value="Thioredoxin_H-type-like"/>
</dbReference>
<organism evidence="3 4">
    <name type="scientific">Orchesella cincta</name>
    <name type="common">Springtail</name>
    <name type="synonym">Podura cincta</name>
    <dbReference type="NCBI Taxonomy" id="48709"/>
    <lineage>
        <taxon>Eukaryota</taxon>
        <taxon>Metazoa</taxon>
        <taxon>Ecdysozoa</taxon>
        <taxon>Arthropoda</taxon>
        <taxon>Hexapoda</taxon>
        <taxon>Collembola</taxon>
        <taxon>Entomobryomorpha</taxon>
        <taxon>Entomobryoidea</taxon>
        <taxon>Orchesellidae</taxon>
        <taxon>Orchesellinae</taxon>
        <taxon>Orchesella</taxon>
    </lineage>
</organism>
<protein>
    <submittedName>
        <fullName evidence="3">Thioredoxin-1</fullName>
    </submittedName>
</protein>
<dbReference type="Gene3D" id="3.40.30.10">
    <property type="entry name" value="Glutaredoxin"/>
    <property type="match status" value="1"/>
</dbReference>
<reference evidence="3 4" key="1">
    <citation type="journal article" date="2016" name="Genome Biol. Evol.">
        <title>Gene Family Evolution Reflects Adaptation to Soil Environmental Stressors in the Genome of the Collembolan Orchesella cincta.</title>
        <authorList>
            <person name="Faddeeva-Vakhrusheva A."/>
            <person name="Derks M.F."/>
            <person name="Anvar S.Y."/>
            <person name="Agamennone V."/>
            <person name="Suring W."/>
            <person name="Smit S."/>
            <person name="van Straalen N.M."/>
            <person name="Roelofs D."/>
        </authorList>
    </citation>
    <scope>NUCLEOTIDE SEQUENCE [LARGE SCALE GENOMIC DNA]</scope>
    <source>
        <tissue evidence="3">Mixed pool</tissue>
    </source>
</reference>
<dbReference type="PANTHER" id="PTHR10438:SF405">
    <property type="entry name" value="THIOREDOXIN DOMAIN-CONTAINING PROTEIN"/>
    <property type="match status" value="1"/>
</dbReference>
<name>A0A1D2MVP7_ORCCI</name>
<dbReference type="InterPro" id="IPR013766">
    <property type="entry name" value="Thioredoxin_domain"/>
</dbReference>
<keyword evidence="4" id="KW-1185">Reference proteome</keyword>
<feature type="signal peptide" evidence="1">
    <location>
        <begin position="1"/>
        <end position="25"/>
    </location>
</feature>
<gene>
    <name evidence="3" type="ORF">Ocin01_09936</name>
</gene>
<proteinExistence type="predicted"/>
<dbReference type="CDD" id="cd02947">
    <property type="entry name" value="TRX_family"/>
    <property type="match status" value="1"/>
</dbReference>
<dbReference type="InterPro" id="IPR036249">
    <property type="entry name" value="Thioredoxin-like_sf"/>
</dbReference>
<dbReference type="SUPFAM" id="SSF52833">
    <property type="entry name" value="Thioredoxin-like"/>
    <property type="match status" value="1"/>
</dbReference>
<comment type="caution">
    <text evidence="3">The sequence shown here is derived from an EMBL/GenBank/DDBJ whole genome shotgun (WGS) entry which is preliminary data.</text>
</comment>
<dbReference type="AlphaFoldDB" id="A0A1D2MVP7"/>
<evidence type="ECO:0000259" key="2">
    <source>
        <dbReference type="Pfam" id="PF00085"/>
    </source>
</evidence>
<sequence length="147" mass="16720">MSNFFKVTAIIIALSCMTCIDLCSAKNNIVDISRMGVFKAAVLRNTKPVVVYFTKSSCHQCRNILNDLENIARANDEAMFLARVDMDEYPELRKEFEIINIPTTRTYFKGELLREVRGPLWGGIRAITNNALKRGQEEDAKKQKKAT</sequence>
<dbReference type="PANTHER" id="PTHR10438">
    <property type="entry name" value="THIOREDOXIN"/>
    <property type="match status" value="1"/>
</dbReference>
<accession>A0A1D2MVP7</accession>
<dbReference type="EMBL" id="LJIJ01000507">
    <property type="protein sequence ID" value="ODM96745.1"/>
    <property type="molecule type" value="Genomic_DNA"/>
</dbReference>